<dbReference type="RefSeq" id="WP_234541119.1">
    <property type="nucleotide sequence ID" value="NZ_CAKMAB010000049.1"/>
</dbReference>
<evidence type="ECO:0000259" key="6">
    <source>
        <dbReference type="Pfam" id="PF04542"/>
    </source>
</evidence>
<evidence type="ECO:0000256" key="1">
    <source>
        <dbReference type="ARBA" id="ARBA00023015"/>
    </source>
</evidence>
<evidence type="ECO:0000256" key="3">
    <source>
        <dbReference type="ARBA" id="ARBA00023125"/>
    </source>
</evidence>
<dbReference type="InterPro" id="IPR007630">
    <property type="entry name" value="RNA_pol_sigma70_r4"/>
</dbReference>
<protein>
    <submittedName>
        <fullName evidence="8">RNA polymerase sigma factor RpoD</fullName>
    </submittedName>
</protein>
<evidence type="ECO:0000256" key="4">
    <source>
        <dbReference type="ARBA" id="ARBA00023163"/>
    </source>
</evidence>
<dbReference type="Proteomes" id="UP000838749">
    <property type="component" value="Unassembled WGS sequence"/>
</dbReference>
<dbReference type="InterPro" id="IPR007624">
    <property type="entry name" value="RNA_pol_sigma70_r3"/>
</dbReference>
<dbReference type="InterPro" id="IPR013325">
    <property type="entry name" value="RNA_pol_sigma_r2"/>
</dbReference>
<accession>A0ABN8FMH2</accession>
<dbReference type="InterPro" id="IPR050239">
    <property type="entry name" value="Sigma-70_RNA_pol_init_factors"/>
</dbReference>
<dbReference type="PANTHER" id="PTHR30603:SF47">
    <property type="entry name" value="RNA POLYMERASE SIGMA FACTOR SIGD, CHLOROPLASTIC"/>
    <property type="match status" value="1"/>
</dbReference>
<organism evidence="8 9">
    <name type="scientific">Paenibacillus pseudetheri</name>
    <dbReference type="NCBI Taxonomy" id="2897682"/>
    <lineage>
        <taxon>Bacteria</taxon>
        <taxon>Bacillati</taxon>
        <taxon>Bacillota</taxon>
        <taxon>Bacilli</taxon>
        <taxon>Bacillales</taxon>
        <taxon>Paenibacillaceae</taxon>
        <taxon>Paenibacillus</taxon>
    </lineage>
</organism>
<dbReference type="InterPro" id="IPR036388">
    <property type="entry name" value="WH-like_DNA-bd_sf"/>
</dbReference>
<keyword evidence="4" id="KW-0804">Transcription</keyword>
<dbReference type="InterPro" id="IPR014284">
    <property type="entry name" value="RNA_pol_sigma-70_dom"/>
</dbReference>
<proteinExistence type="predicted"/>
<feature type="domain" description="RNA polymerase sigma-70 region 2" evidence="6">
    <location>
        <begin position="22"/>
        <end position="58"/>
    </location>
</feature>
<dbReference type="InterPro" id="IPR000943">
    <property type="entry name" value="RNA_pol_sigma70"/>
</dbReference>
<dbReference type="InterPro" id="IPR007627">
    <property type="entry name" value="RNA_pol_sigma70_r2"/>
</dbReference>
<evidence type="ECO:0000313" key="8">
    <source>
        <dbReference type="EMBL" id="CAH1059228.1"/>
    </source>
</evidence>
<dbReference type="SUPFAM" id="SSF88946">
    <property type="entry name" value="Sigma2 domain of RNA polymerase sigma factors"/>
    <property type="match status" value="1"/>
</dbReference>
<dbReference type="Pfam" id="PF04539">
    <property type="entry name" value="Sigma70_r3"/>
    <property type="match status" value="1"/>
</dbReference>
<dbReference type="PRINTS" id="PR00046">
    <property type="entry name" value="SIGMA70FCT"/>
</dbReference>
<dbReference type="Pfam" id="PF04542">
    <property type="entry name" value="Sigma70_r2"/>
    <property type="match status" value="1"/>
</dbReference>
<evidence type="ECO:0000256" key="2">
    <source>
        <dbReference type="ARBA" id="ARBA00023082"/>
    </source>
</evidence>
<dbReference type="EMBL" id="CAKMAB010000049">
    <property type="protein sequence ID" value="CAH1059228.1"/>
    <property type="molecule type" value="Genomic_DNA"/>
</dbReference>
<evidence type="ECO:0000259" key="7">
    <source>
        <dbReference type="Pfam" id="PF04545"/>
    </source>
</evidence>
<keyword evidence="9" id="KW-1185">Reference proteome</keyword>
<dbReference type="Gene3D" id="1.10.601.10">
    <property type="entry name" value="RNA Polymerase Primary Sigma Factor"/>
    <property type="match status" value="1"/>
</dbReference>
<name>A0ABN8FMH2_9BACL</name>
<dbReference type="Pfam" id="PF04545">
    <property type="entry name" value="Sigma70_r4"/>
    <property type="match status" value="1"/>
</dbReference>
<dbReference type="PANTHER" id="PTHR30603">
    <property type="entry name" value="RNA POLYMERASE SIGMA FACTOR RPO"/>
    <property type="match status" value="1"/>
</dbReference>
<reference evidence="8" key="1">
    <citation type="submission" date="2021-12" db="EMBL/GenBank/DDBJ databases">
        <authorList>
            <person name="Criscuolo A."/>
        </authorList>
    </citation>
    <scope>NUCLEOTIDE SEQUENCE</scope>
    <source>
        <strain evidence="8">CIP111894</strain>
    </source>
</reference>
<dbReference type="InterPro" id="IPR013324">
    <property type="entry name" value="RNA_pol_sigma_r3/r4-like"/>
</dbReference>
<keyword evidence="2" id="KW-0731">Sigma factor</keyword>
<keyword evidence="1" id="KW-0805">Transcription regulation</keyword>
<evidence type="ECO:0000259" key="5">
    <source>
        <dbReference type="Pfam" id="PF04539"/>
    </source>
</evidence>
<feature type="domain" description="RNA polymerase sigma-70 region 4" evidence="7">
    <location>
        <begin position="158"/>
        <end position="196"/>
    </location>
</feature>
<comment type="caution">
    <text evidence="8">The sequence shown here is derived from an EMBL/GenBank/DDBJ whole genome shotgun (WGS) entry which is preliminary data.</text>
</comment>
<sequence>MNKEYALLEKSERNEFRRGIWAIKAVEKFDFHKGFKFSTYAIWWVRHAIEQAITDKERLIRLPTHVVRSLRRWKQTSHLFLTENGREPEPEEMVNPMNMCATKILQVKNLAERQVLSLDFEVGEVKVNKLKDIIEDTNESKPDEVTERNFLKRKVDSVLNTLAEREKNILRLRYGLEDGEIRTLKEIAMMYGVSQTTHKPNCFSSFKKARKAICGRTHSRIY</sequence>
<evidence type="ECO:0000313" key="9">
    <source>
        <dbReference type="Proteomes" id="UP000838749"/>
    </source>
</evidence>
<feature type="domain" description="RNA polymerase sigma-70 region 3" evidence="5">
    <location>
        <begin position="72"/>
        <end position="144"/>
    </location>
</feature>
<gene>
    <name evidence="8" type="primary">rpoD</name>
    <name evidence="8" type="ORF">PAECIP111894_05434</name>
</gene>
<dbReference type="NCBIfam" id="TIGR02937">
    <property type="entry name" value="sigma70-ECF"/>
    <property type="match status" value="1"/>
</dbReference>
<dbReference type="Gene3D" id="1.10.10.10">
    <property type="entry name" value="Winged helix-like DNA-binding domain superfamily/Winged helix DNA-binding domain"/>
    <property type="match status" value="2"/>
</dbReference>
<keyword evidence="3" id="KW-0238">DNA-binding</keyword>
<dbReference type="SUPFAM" id="SSF88659">
    <property type="entry name" value="Sigma3 and sigma4 domains of RNA polymerase sigma factors"/>
    <property type="match status" value="2"/>
</dbReference>